<reference evidence="2 3" key="1">
    <citation type="submission" date="2022-12" db="EMBL/GenBank/DDBJ databases">
        <title>Genomic features and morphological characterization of a novel Knufia sp. strain isolated from spacecraft assembly facility.</title>
        <authorList>
            <person name="Teixeira M."/>
            <person name="Chander A.M."/>
            <person name="Stajich J.E."/>
            <person name="Venkateswaran K."/>
        </authorList>
    </citation>
    <scope>NUCLEOTIDE SEQUENCE [LARGE SCALE GENOMIC DNA]</scope>
    <source>
        <strain evidence="2 3">FJI-L2-BK-P2</strain>
    </source>
</reference>
<dbReference type="EMBL" id="JAKLMC020000057">
    <property type="protein sequence ID" value="KAK5947980.1"/>
    <property type="molecule type" value="Genomic_DNA"/>
</dbReference>
<gene>
    <name evidence="2" type="ORF">OHC33_011021</name>
</gene>
<name>A0AAN8E8Z4_9EURO</name>
<accession>A0AAN8E8Z4</accession>
<feature type="region of interest" description="Disordered" evidence="1">
    <location>
        <begin position="306"/>
        <end position="346"/>
    </location>
</feature>
<sequence>MVMSIKKTTYITSLPPWQPSQQPADKSASRLLQLPDEIKVLILEPLLISPEGVNGDKHPSILGTCQDMLNIGQPILYSQTERVLFFCYGGAGVLSFLQGPHRPITYRPSYFEASYNLDQRDMLRDITAGPLDEIILSHLSKFTHIRLQVKTSDSVGLVGSYDQAALYELVHRCREALSGKHIVVEIYNYTEWKPQISDSVNVAIRAFSTLRCNHIEFHHTTANEAQTISHVAELVQGDAEVQDLYSLYRPLKAQAKQIPKDYQYRRTIENHLMVMLDGVKTLDKDVVEREQRLVQRYLDYWRHREPVQHKEPVQPGDGGSAQHMQDNRTMLDRNRKPRGNGGPSSR</sequence>
<comment type="caution">
    <text evidence="2">The sequence shown here is derived from an EMBL/GenBank/DDBJ whole genome shotgun (WGS) entry which is preliminary data.</text>
</comment>
<proteinExistence type="predicted"/>
<evidence type="ECO:0000313" key="2">
    <source>
        <dbReference type="EMBL" id="KAK5947980.1"/>
    </source>
</evidence>
<dbReference type="Proteomes" id="UP001316803">
    <property type="component" value="Unassembled WGS sequence"/>
</dbReference>
<keyword evidence="3" id="KW-1185">Reference proteome</keyword>
<feature type="compositionally biased region" description="Basic and acidic residues" evidence="1">
    <location>
        <begin position="325"/>
        <end position="334"/>
    </location>
</feature>
<evidence type="ECO:0000256" key="1">
    <source>
        <dbReference type="SAM" id="MobiDB-lite"/>
    </source>
</evidence>
<protein>
    <submittedName>
        <fullName evidence="2">Uncharacterized protein</fullName>
    </submittedName>
</protein>
<dbReference type="AlphaFoldDB" id="A0AAN8E8Z4"/>
<organism evidence="2 3">
    <name type="scientific">Knufia fluminis</name>
    <dbReference type="NCBI Taxonomy" id="191047"/>
    <lineage>
        <taxon>Eukaryota</taxon>
        <taxon>Fungi</taxon>
        <taxon>Dikarya</taxon>
        <taxon>Ascomycota</taxon>
        <taxon>Pezizomycotina</taxon>
        <taxon>Eurotiomycetes</taxon>
        <taxon>Chaetothyriomycetidae</taxon>
        <taxon>Chaetothyriales</taxon>
        <taxon>Trichomeriaceae</taxon>
        <taxon>Knufia</taxon>
    </lineage>
</organism>
<evidence type="ECO:0000313" key="3">
    <source>
        <dbReference type="Proteomes" id="UP001316803"/>
    </source>
</evidence>